<keyword evidence="1" id="KW-0677">Repeat</keyword>
<dbReference type="AlphaFoldDB" id="A0A2V1DU67"/>
<dbReference type="OrthoDB" id="3791308at2759"/>
<reference evidence="3 4" key="1">
    <citation type="journal article" date="2018" name="Sci. Rep.">
        <title>Comparative genomics provides insights into the lifestyle and reveals functional heterogeneity of dark septate endophytic fungi.</title>
        <authorList>
            <person name="Knapp D.G."/>
            <person name="Nemeth J.B."/>
            <person name="Barry K."/>
            <person name="Hainaut M."/>
            <person name="Henrissat B."/>
            <person name="Johnson J."/>
            <person name="Kuo A."/>
            <person name="Lim J.H.P."/>
            <person name="Lipzen A."/>
            <person name="Nolan M."/>
            <person name="Ohm R.A."/>
            <person name="Tamas L."/>
            <person name="Grigoriev I.V."/>
            <person name="Spatafora J.W."/>
            <person name="Nagy L.G."/>
            <person name="Kovacs G.M."/>
        </authorList>
    </citation>
    <scope>NUCLEOTIDE SEQUENCE [LARGE SCALE GENOMIC DNA]</scope>
    <source>
        <strain evidence="3 4">DSE2036</strain>
    </source>
</reference>
<evidence type="ECO:0000259" key="2">
    <source>
        <dbReference type="Pfam" id="PF24883"/>
    </source>
</evidence>
<dbReference type="Gene3D" id="3.40.50.300">
    <property type="entry name" value="P-loop containing nucleotide triphosphate hydrolases"/>
    <property type="match status" value="1"/>
</dbReference>
<organism evidence="3 4">
    <name type="scientific">Periconia macrospinosa</name>
    <dbReference type="NCBI Taxonomy" id="97972"/>
    <lineage>
        <taxon>Eukaryota</taxon>
        <taxon>Fungi</taxon>
        <taxon>Dikarya</taxon>
        <taxon>Ascomycota</taxon>
        <taxon>Pezizomycotina</taxon>
        <taxon>Dothideomycetes</taxon>
        <taxon>Pleosporomycetidae</taxon>
        <taxon>Pleosporales</taxon>
        <taxon>Massarineae</taxon>
        <taxon>Periconiaceae</taxon>
        <taxon>Periconia</taxon>
    </lineage>
</organism>
<dbReference type="SUPFAM" id="SSF52540">
    <property type="entry name" value="P-loop containing nucleoside triphosphate hydrolases"/>
    <property type="match status" value="1"/>
</dbReference>
<dbReference type="Pfam" id="PF24883">
    <property type="entry name" value="NPHP3_N"/>
    <property type="match status" value="1"/>
</dbReference>
<dbReference type="STRING" id="97972.A0A2V1DU67"/>
<accession>A0A2V1DU67</accession>
<keyword evidence="4" id="KW-1185">Reference proteome</keyword>
<evidence type="ECO:0000256" key="1">
    <source>
        <dbReference type="ARBA" id="ARBA00022737"/>
    </source>
</evidence>
<dbReference type="Proteomes" id="UP000244855">
    <property type="component" value="Unassembled WGS sequence"/>
</dbReference>
<dbReference type="InterPro" id="IPR027417">
    <property type="entry name" value="P-loop_NTPase"/>
</dbReference>
<dbReference type="EMBL" id="KZ805355">
    <property type="protein sequence ID" value="PVI01629.1"/>
    <property type="molecule type" value="Genomic_DNA"/>
</dbReference>
<sequence length="669" mass="76193">MALAHYTQSSSSFFILLFKYLGKRMENSRESNGGLREVAVESKAELKANQNKLHDAIKNIAELEHRNAQRFQKDRKASTVTRLLQWIHPPEFALKYEITLIKREEGTADWVFSNSNFVKWYSSNTIYHHEWLQEMVLWLYGNPGSGKTILAASTVQELRDVPDDNVCYFFFQANDPDYEKPEDAYRSILAQTLQFHRNNETVLDNFAFILQEQSSGPSRISTQEALDLIKLFAVEGYLQYIVLDGVDECPEWVRLASTSSGLPATLRGTSTKLLLLGRPHLGGHPLISQCSSVSISDWTSEDIHTLIQRRLKSHLDEGLLPIDVNLGEVTQRLHTGAGGMILWADLMLSHLASSALTVSKRMEIIRNVTLPEGLDKMYDRILEHLLSSLSAESKLSQWILMWLVYSRRPLTAAELRVTTRLMDTKEPVTAADFTSFERTVISTCASLVEKNQTVGFDGTTLVPSFRIIHLSAHEYLRSRLSQQARHFMIGSVDAHLTIARCCLQYFSNLAPKKCLEVENGLSLPAASFDEQYPLCAYAALHWMEHLANADAMNDLASGALDPCNRVRKDTLGSIRNFIGRTESLLAYVQATYTFSNGAEHYTLSKWSRTALRQCQHREYNPEELQLFLDVQEFAIFLHDLYEHWRDKLSSRPSLIWHEVTAFTLSLSWM</sequence>
<evidence type="ECO:0000313" key="4">
    <source>
        <dbReference type="Proteomes" id="UP000244855"/>
    </source>
</evidence>
<dbReference type="PANTHER" id="PTHR10039">
    <property type="entry name" value="AMELOGENIN"/>
    <property type="match status" value="1"/>
</dbReference>
<protein>
    <recommendedName>
        <fullName evidence="2">Nephrocystin 3-like N-terminal domain-containing protein</fullName>
    </recommendedName>
</protein>
<name>A0A2V1DU67_9PLEO</name>
<gene>
    <name evidence="3" type="ORF">DM02DRAFT_704711</name>
</gene>
<feature type="domain" description="Nephrocystin 3-like N-terminal" evidence="2">
    <location>
        <begin position="106"/>
        <end position="262"/>
    </location>
</feature>
<evidence type="ECO:0000313" key="3">
    <source>
        <dbReference type="EMBL" id="PVI01629.1"/>
    </source>
</evidence>
<dbReference type="InterPro" id="IPR056884">
    <property type="entry name" value="NPHP3-like_N"/>
</dbReference>
<proteinExistence type="predicted"/>